<keyword evidence="2" id="KW-0812">Transmembrane</keyword>
<dbReference type="AlphaFoldDB" id="A0AA40FAF9"/>
<sequence>MPSAIGIYIGIGIGVAAATVALLTFLHYRRRYRRDQHHLSVITHGQPNPPLPPPSGPAPPSGPMPSAPGPRGPGAHGPGSAGRPDRPPLQGYYAPPGGVAPSREEVEAAAAPPVGGYYAPVYAPVPVPPAPLVLAGAKYV</sequence>
<dbReference type="EMBL" id="JAUKUD010000001">
    <property type="protein sequence ID" value="KAK0754188.1"/>
    <property type="molecule type" value="Genomic_DNA"/>
</dbReference>
<accession>A0AA40FAF9</accession>
<gene>
    <name evidence="3" type="ORF">B0T18DRAFT_424612</name>
</gene>
<name>A0AA40FAF9_9PEZI</name>
<feature type="transmembrane region" description="Helical" evidence="2">
    <location>
        <begin position="6"/>
        <end position="28"/>
    </location>
</feature>
<evidence type="ECO:0000313" key="3">
    <source>
        <dbReference type="EMBL" id="KAK0754188.1"/>
    </source>
</evidence>
<proteinExistence type="predicted"/>
<feature type="compositionally biased region" description="Pro residues" evidence="1">
    <location>
        <begin position="47"/>
        <end position="71"/>
    </location>
</feature>
<evidence type="ECO:0000313" key="4">
    <source>
        <dbReference type="Proteomes" id="UP001172155"/>
    </source>
</evidence>
<keyword evidence="2" id="KW-1133">Transmembrane helix</keyword>
<feature type="region of interest" description="Disordered" evidence="1">
    <location>
        <begin position="37"/>
        <end position="100"/>
    </location>
</feature>
<evidence type="ECO:0000256" key="1">
    <source>
        <dbReference type="SAM" id="MobiDB-lite"/>
    </source>
</evidence>
<keyword evidence="4" id="KW-1185">Reference proteome</keyword>
<keyword evidence="2" id="KW-0472">Membrane</keyword>
<reference evidence="3" key="1">
    <citation type="submission" date="2023-06" db="EMBL/GenBank/DDBJ databases">
        <title>Genome-scale phylogeny and comparative genomics of the fungal order Sordariales.</title>
        <authorList>
            <consortium name="Lawrence Berkeley National Laboratory"/>
            <person name="Hensen N."/>
            <person name="Bonometti L."/>
            <person name="Westerberg I."/>
            <person name="Brannstrom I.O."/>
            <person name="Guillou S."/>
            <person name="Cros-Aarteil S."/>
            <person name="Calhoun S."/>
            <person name="Haridas S."/>
            <person name="Kuo A."/>
            <person name="Mondo S."/>
            <person name="Pangilinan J."/>
            <person name="Riley R."/>
            <person name="LaButti K."/>
            <person name="Andreopoulos B."/>
            <person name="Lipzen A."/>
            <person name="Chen C."/>
            <person name="Yanf M."/>
            <person name="Daum C."/>
            <person name="Ng V."/>
            <person name="Clum A."/>
            <person name="Steindorff A."/>
            <person name="Ohm R."/>
            <person name="Martin F."/>
            <person name="Silar P."/>
            <person name="Natvig D."/>
            <person name="Lalanne C."/>
            <person name="Gautier V."/>
            <person name="Ament-velasquez S.L."/>
            <person name="Kruys A."/>
            <person name="Hutchinson M.I."/>
            <person name="Powell A.J."/>
            <person name="Barry K."/>
            <person name="Miller A.N."/>
            <person name="Grigoriev I.V."/>
            <person name="Debuchy R."/>
            <person name="Gladieux P."/>
            <person name="Thoren M.H."/>
            <person name="Johannesson H."/>
        </authorList>
    </citation>
    <scope>NUCLEOTIDE SEQUENCE</scope>
    <source>
        <strain evidence="3">SMH3187-1</strain>
    </source>
</reference>
<dbReference type="Proteomes" id="UP001172155">
    <property type="component" value="Unassembled WGS sequence"/>
</dbReference>
<protein>
    <submittedName>
        <fullName evidence="3">Uncharacterized protein</fullName>
    </submittedName>
</protein>
<organism evidence="3 4">
    <name type="scientific">Schizothecium vesticola</name>
    <dbReference type="NCBI Taxonomy" id="314040"/>
    <lineage>
        <taxon>Eukaryota</taxon>
        <taxon>Fungi</taxon>
        <taxon>Dikarya</taxon>
        <taxon>Ascomycota</taxon>
        <taxon>Pezizomycotina</taxon>
        <taxon>Sordariomycetes</taxon>
        <taxon>Sordariomycetidae</taxon>
        <taxon>Sordariales</taxon>
        <taxon>Schizotheciaceae</taxon>
        <taxon>Schizothecium</taxon>
    </lineage>
</organism>
<comment type="caution">
    <text evidence="3">The sequence shown here is derived from an EMBL/GenBank/DDBJ whole genome shotgun (WGS) entry which is preliminary data.</text>
</comment>
<evidence type="ECO:0000256" key="2">
    <source>
        <dbReference type="SAM" id="Phobius"/>
    </source>
</evidence>